<evidence type="ECO:0000313" key="9">
    <source>
        <dbReference type="EMBL" id="GAX25864.1"/>
    </source>
</evidence>
<evidence type="ECO:0000256" key="3">
    <source>
        <dbReference type="ARBA" id="ARBA00022679"/>
    </source>
</evidence>
<comment type="catalytic activity">
    <reaction evidence="7">
        <text>a 1,2-diacyl-sn-glycero-3-phosphate + CTP + H(+) = a CDP-1,2-diacyl-sn-glycerol + diphosphate</text>
        <dbReference type="Rhea" id="RHEA:16229"/>
        <dbReference type="ChEBI" id="CHEBI:15378"/>
        <dbReference type="ChEBI" id="CHEBI:33019"/>
        <dbReference type="ChEBI" id="CHEBI:37563"/>
        <dbReference type="ChEBI" id="CHEBI:58332"/>
        <dbReference type="ChEBI" id="CHEBI:58608"/>
        <dbReference type="EC" id="2.7.7.41"/>
    </reaction>
</comment>
<comment type="similarity">
    <text evidence="2 7">Belongs to the CDS family.</text>
</comment>
<feature type="transmembrane region" description="Helical" evidence="8">
    <location>
        <begin position="320"/>
        <end position="339"/>
    </location>
</feature>
<dbReference type="PROSITE" id="PS01315">
    <property type="entry name" value="CDS"/>
    <property type="match status" value="1"/>
</dbReference>
<dbReference type="Pfam" id="PF01148">
    <property type="entry name" value="CTP_transf_1"/>
    <property type="match status" value="1"/>
</dbReference>
<accession>A0A1Z5KHS4</accession>
<dbReference type="EMBL" id="BDSP01000234">
    <property type="protein sequence ID" value="GAX25864.1"/>
    <property type="molecule type" value="Genomic_DNA"/>
</dbReference>
<evidence type="ECO:0000256" key="5">
    <source>
        <dbReference type="ARBA" id="ARBA00022989"/>
    </source>
</evidence>
<dbReference type="GO" id="GO:0005886">
    <property type="term" value="C:plasma membrane"/>
    <property type="evidence" value="ECO:0007669"/>
    <property type="project" value="TreeGrafter"/>
</dbReference>
<evidence type="ECO:0000256" key="8">
    <source>
        <dbReference type="SAM" id="Phobius"/>
    </source>
</evidence>
<evidence type="ECO:0000256" key="7">
    <source>
        <dbReference type="RuleBase" id="RU003938"/>
    </source>
</evidence>
<evidence type="ECO:0000256" key="2">
    <source>
        <dbReference type="ARBA" id="ARBA00010185"/>
    </source>
</evidence>
<dbReference type="UniPathway" id="UPA00557">
    <property type="reaction ID" value="UER00614"/>
</dbReference>
<comment type="subcellular location">
    <subcellularLocation>
        <location evidence="1">Membrane</location>
        <topology evidence="1">Multi-pass membrane protein</topology>
    </subcellularLocation>
</comment>
<reference evidence="9 10" key="1">
    <citation type="journal article" date="2015" name="Plant Cell">
        <title>Oil accumulation by the oleaginous diatom Fistulifera solaris as revealed by the genome and transcriptome.</title>
        <authorList>
            <person name="Tanaka T."/>
            <person name="Maeda Y."/>
            <person name="Veluchamy A."/>
            <person name="Tanaka M."/>
            <person name="Abida H."/>
            <person name="Marechal E."/>
            <person name="Bowler C."/>
            <person name="Muto M."/>
            <person name="Sunaga Y."/>
            <person name="Tanaka M."/>
            <person name="Yoshino T."/>
            <person name="Taniguchi T."/>
            <person name="Fukuda Y."/>
            <person name="Nemoto M."/>
            <person name="Matsumoto M."/>
            <person name="Wong P.S."/>
            <person name="Aburatani S."/>
            <person name="Fujibuchi W."/>
        </authorList>
    </citation>
    <scope>NUCLEOTIDE SEQUENCE [LARGE SCALE GENOMIC DNA]</scope>
    <source>
        <strain evidence="9 10">JPCC DA0580</strain>
    </source>
</reference>
<feature type="transmembrane region" description="Helical" evidence="8">
    <location>
        <begin position="251"/>
        <end position="275"/>
    </location>
</feature>
<proteinExistence type="inferred from homology"/>
<sequence>MPFHKGRRKSAPCSFRSAHLPHSALLSRKPKLIDRAAFRKDFAKSCNCKDNSRAFYHSKLSPYENTENDGLASDHLSYSSIHILLVQRMIRILRNLLRTFTLFYLLTLYVDSFTPQQYRRSHYWTKLLASHRHFPQRVVEIYTDYAGRLWNETAPAVRQKITNDKISAAIRHLQQVSKTSNVLPSETLLQLDNACQSMLSAIVASSTENQTVVETFRTESDAVNITVSSSEIATDSNSPAKKPRRSIMRGVIMGAIVAAWVFSGNYIFTGLFTLMTTVGQLEYYRMIMNTGVYPARRISVVGACSMFVTALFFPDLHQICLPLFGLYAMVWFLTMRRSVATIPEIATTFTGMFYLGYVPSFWVRIRLLGASREPTRLAPLLSPLVNFIQGKATQLPTWIPQAVHLPITTGAIFIFWSWLCLAFSDVGAYFVGKNFGKTKLSAISPAAGAASPNKSLEGVIGGCVVSGCLGVLGAWVMRWPFFFWTGAIHGVMLALLGLLGDLTASMLKRDAGLKDFGDLIPEHGGVLDRVDSFVWSAPYSWLVCAYIIPFLKSITT</sequence>
<evidence type="ECO:0000313" key="10">
    <source>
        <dbReference type="Proteomes" id="UP000198406"/>
    </source>
</evidence>
<keyword evidence="10" id="KW-1185">Reference proteome</keyword>
<keyword evidence="4 7" id="KW-0812">Transmembrane</keyword>
<dbReference type="PANTHER" id="PTHR43535:SF1">
    <property type="entry name" value="PHOSPHATIDATE CYTIDYLYLTRANSFERASE"/>
    <property type="match status" value="1"/>
</dbReference>
<dbReference type="GO" id="GO:0016024">
    <property type="term" value="P:CDP-diacylglycerol biosynthetic process"/>
    <property type="evidence" value="ECO:0007669"/>
    <property type="project" value="UniProtKB-UniPathway"/>
</dbReference>
<dbReference type="OrthoDB" id="10260889at2759"/>
<comment type="pathway">
    <text evidence="7">Phospholipid metabolism; CDP-diacylglycerol biosynthesis; CDP-diacylglycerol from sn-glycerol 3-phosphate: step 3/3.</text>
</comment>
<feature type="transmembrane region" description="Helical" evidence="8">
    <location>
        <begin position="411"/>
        <end position="431"/>
    </location>
</feature>
<name>A0A1Z5KHS4_FISSO</name>
<dbReference type="PANTHER" id="PTHR43535">
    <property type="entry name" value="PHOSPHATIDATE CYTIDYLYLTRANSFERASE"/>
    <property type="match status" value="1"/>
</dbReference>
<organism evidence="9 10">
    <name type="scientific">Fistulifera solaris</name>
    <name type="common">Oleaginous diatom</name>
    <dbReference type="NCBI Taxonomy" id="1519565"/>
    <lineage>
        <taxon>Eukaryota</taxon>
        <taxon>Sar</taxon>
        <taxon>Stramenopiles</taxon>
        <taxon>Ochrophyta</taxon>
        <taxon>Bacillariophyta</taxon>
        <taxon>Bacillariophyceae</taxon>
        <taxon>Bacillariophycidae</taxon>
        <taxon>Naviculales</taxon>
        <taxon>Naviculaceae</taxon>
        <taxon>Fistulifera</taxon>
    </lineage>
</organism>
<keyword evidence="5 8" id="KW-1133">Transmembrane helix</keyword>
<evidence type="ECO:0000256" key="6">
    <source>
        <dbReference type="ARBA" id="ARBA00023136"/>
    </source>
</evidence>
<keyword evidence="6 8" id="KW-0472">Membrane</keyword>
<dbReference type="AlphaFoldDB" id="A0A1Z5KHS4"/>
<keyword evidence="3 7" id="KW-0808">Transferase</keyword>
<keyword evidence="7" id="KW-0548">Nucleotidyltransferase</keyword>
<comment type="caution">
    <text evidence="9">The sequence shown here is derived from an EMBL/GenBank/DDBJ whole genome shotgun (WGS) entry which is preliminary data.</text>
</comment>
<dbReference type="EC" id="2.7.7.41" evidence="7"/>
<protein>
    <recommendedName>
        <fullName evidence="7">Phosphatidate cytidylyltransferase</fullName>
        <ecNumber evidence="7">2.7.7.41</ecNumber>
    </recommendedName>
</protein>
<dbReference type="InParanoid" id="A0A1Z5KHS4"/>
<feature type="transmembrane region" description="Helical" evidence="8">
    <location>
        <begin position="458"/>
        <end position="475"/>
    </location>
</feature>
<dbReference type="GO" id="GO:0004605">
    <property type="term" value="F:phosphatidate cytidylyltransferase activity"/>
    <property type="evidence" value="ECO:0007669"/>
    <property type="project" value="UniProtKB-EC"/>
</dbReference>
<gene>
    <name evidence="9" type="ORF">FisN_6Hh098</name>
</gene>
<feature type="transmembrane region" description="Helical" evidence="8">
    <location>
        <begin position="481"/>
        <end position="499"/>
    </location>
</feature>
<dbReference type="InterPro" id="IPR000374">
    <property type="entry name" value="PC_trans"/>
</dbReference>
<evidence type="ECO:0000256" key="4">
    <source>
        <dbReference type="ARBA" id="ARBA00022692"/>
    </source>
</evidence>
<evidence type="ECO:0000256" key="1">
    <source>
        <dbReference type="ARBA" id="ARBA00004141"/>
    </source>
</evidence>
<feature type="transmembrane region" description="Helical" evidence="8">
    <location>
        <begin position="345"/>
        <end position="365"/>
    </location>
</feature>
<dbReference type="Proteomes" id="UP000198406">
    <property type="component" value="Unassembled WGS sequence"/>
</dbReference>